<evidence type="ECO:0000313" key="3">
    <source>
        <dbReference type="Proteomes" id="UP000823485"/>
    </source>
</evidence>
<keyword evidence="1" id="KW-1133">Transmembrane helix</keyword>
<feature type="transmembrane region" description="Helical" evidence="1">
    <location>
        <begin position="6"/>
        <end position="23"/>
    </location>
</feature>
<dbReference type="Proteomes" id="UP000823485">
    <property type="component" value="Unassembled WGS sequence"/>
</dbReference>
<sequence length="73" mass="8375">MNWWIVAFILFVVTGLVLTVFGWNKTSVLTMFFGISFLMIPIFYAVEWLKPFVPFIPPISIGIAYLSKKKNTA</sequence>
<name>A0ABS2RD17_9BACI</name>
<gene>
    <name evidence="2" type="ORF">JOC94_004575</name>
</gene>
<keyword evidence="1" id="KW-0472">Membrane</keyword>
<evidence type="ECO:0000256" key="1">
    <source>
        <dbReference type="SAM" id="Phobius"/>
    </source>
</evidence>
<organism evidence="2 3">
    <name type="scientific">Siminovitchia thermophila</name>
    <dbReference type="NCBI Taxonomy" id="1245522"/>
    <lineage>
        <taxon>Bacteria</taxon>
        <taxon>Bacillati</taxon>
        <taxon>Bacillota</taxon>
        <taxon>Bacilli</taxon>
        <taxon>Bacillales</taxon>
        <taxon>Bacillaceae</taxon>
        <taxon>Siminovitchia</taxon>
    </lineage>
</organism>
<protein>
    <submittedName>
        <fullName evidence="2">Uncharacterized protein</fullName>
    </submittedName>
</protein>
<comment type="caution">
    <text evidence="2">The sequence shown here is derived from an EMBL/GenBank/DDBJ whole genome shotgun (WGS) entry which is preliminary data.</text>
</comment>
<keyword evidence="3" id="KW-1185">Reference proteome</keyword>
<keyword evidence="1" id="KW-0812">Transmembrane</keyword>
<reference evidence="2 3" key="1">
    <citation type="submission" date="2021-01" db="EMBL/GenBank/DDBJ databases">
        <title>Genomic Encyclopedia of Type Strains, Phase IV (KMG-IV): sequencing the most valuable type-strain genomes for metagenomic binning, comparative biology and taxonomic classification.</title>
        <authorList>
            <person name="Goeker M."/>
        </authorList>
    </citation>
    <scope>NUCLEOTIDE SEQUENCE [LARGE SCALE GENOMIC DNA]</scope>
    <source>
        <strain evidence="2 3">DSM 105453</strain>
    </source>
</reference>
<dbReference type="EMBL" id="JAFBFH010000053">
    <property type="protein sequence ID" value="MBM7717546.1"/>
    <property type="molecule type" value="Genomic_DNA"/>
</dbReference>
<dbReference type="RefSeq" id="WP_077113026.1">
    <property type="nucleotide sequence ID" value="NZ_JAFBFH010000053.1"/>
</dbReference>
<evidence type="ECO:0000313" key="2">
    <source>
        <dbReference type="EMBL" id="MBM7717546.1"/>
    </source>
</evidence>
<accession>A0ABS2RD17</accession>
<feature type="transmembrane region" description="Helical" evidence="1">
    <location>
        <begin position="28"/>
        <end position="46"/>
    </location>
</feature>
<proteinExistence type="predicted"/>